<keyword evidence="1" id="KW-0812">Transmembrane</keyword>
<organism evidence="2">
    <name type="scientific">marine sediment metagenome</name>
    <dbReference type="NCBI Taxonomy" id="412755"/>
    <lineage>
        <taxon>unclassified sequences</taxon>
        <taxon>metagenomes</taxon>
        <taxon>ecological metagenomes</taxon>
    </lineage>
</organism>
<proteinExistence type="predicted"/>
<name>X1NPP5_9ZZZZ</name>
<comment type="caution">
    <text evidence="2">The sequence shown here is derived from an EMBL/GenBank/DDBJ whole genome shotgun (WGS) entry which is preliminary data.</text>
</comment>
<keyword evidence="1" id="KW-0472">Membrane</keyword>
<evidence type="ECO:0000256" key="1">
    <source>
        <dbReference type="SAM" id="Phobius"/>
    </source>
</evidence>
<dbReference type="AlphaFoldDB" id="X1NPP5"/>
<gene>
    <name evidence="2" type="ORF">S06H3_25275</name>
</gene>
<keyword evidence="1" id="KW-1133">Transmembrane helix</keyword>
<reference evidence="2" key="1">
    <citation type="journal article" date="2014" name="Front. Microbiol.">
        <title>High frequency of phylogenetically diverse reductive dehalogenase-homologous genes in deep subseafloor sedimentary metagenomes.</title>
        <authorList>
            <person name="Kawai M."/>
            <person name="Futagami T."/>
            <person name="Toyoda A."/>
            <person name="Takaki Y."/>
            <person name="Nishi S."/>
            <person name="Hori S."/>
            <person name="Arai W."/>
            <person name="Tsubouchi T."/>
            <person name="Morono Y."/>
            <person name="Uchiyama I."/>
            <person name="Ito T."/>
            <person name="Fujiyama A."/>
            <person name="Inagaki F."/>
            <person name="Takami H."/>
        </authorList>
    </citation>
    <scope>NUCLEOTIDE SEQUENCE</scope>
    <source>
        <strain evidence="2">Expedition CK06-06</strain>
    </source>
</reference>
<feature type="transmembrane region" description="Helical" evidence="1">
    <location>
        <begin position="20"/>
        <end position="39"/>
    </location>
</feature>
<feature type="transmembrane region" description="Helical" evidence="1">
    <location>
        <begin position="45"/>
        <end position="66"/>
    </location>
</feature>
<accession>X1NPP5</accession>
<dbReference type="EMBL" id="BARV01014542">
    <property type="protein sequence ID" value="GAI32186.1"/>
    <property type="molecule type" value="Genomic_DNA"/>
</dbReference>
<sequence length="81" mass="8650">MPIRLINSLIVDLRANIAELLGLDGVVAAFLVTGTISFIGLSNPVVAVVLGLMGLVFSAMMGFIYFSKVEYCTYCRVCVGC</sequence>
<protein>
    <submittedName>
        <fullName evidence="2">Uncharacterized protein</fullName>
    </submittedName>
</protein>
<evidence type="ECO:0000313" key="2">
    <source>
        <dbReference type="EMBL" id="GAI32186.1"/>
    </source>
</evidence>